<feature type="compositionally biased region" description="Basic and acidic residues" evidence="1">
    <location>
        <begin position="65"/>
        <end position="82"/>
    </location>
</feature>
<proteinExistence type="predicted"/>
<feature type="compositionally biased region" description="Basic and acidic residues" evidence="1">
    <location>
        <begin position="174"/>
        <end position="186"/>
    </location>
</feature>
<feature type="region of interest" description="Disordered" evidence="1">
    <location>
        <begin position="62"/>
        <end position="150"/>
    </location>
</feature>
<evidence type="ECO:0000256" key="1">
    <source>
        <dbReference type="SAM" id="MobiDB-lite"/>
    </source>
</evidence>
<gene>
    <name evidence="2" type="ORF">DCHRY22_LOCUS2801</name>
</gene>
<comment type="caution">
    <text evidence="2">The sequence shown here is derived from an EMBL/GenBank/DDBJ whole genome shotgun (WGS) entry which is preliminary data.</text>
</comment>
<protein>
    <submittedName>
        <fullName evidence="2">(African queen) hypothetical protein</fullName>
    </submittedName>
</protein>
<dbReference type="Proteomes" id="UP000789524">
    <property type="component" value="Unassembled WGS sequence"/>
</dbReference>
<organism evidence="2 3">
    <name type="scientific">Danaus chrysippus</name>
    <name type="common">African queen</name>
    <dbReference type="NCBI Taxonomy" id="151541"/>
    <lineage>
        <taxon>Eukaryota</taxon>
        <taxon>Metazoa</taxon>
        <taxon>Ecdysozoa</taxon>
        <taxon>Arthropoda</taxon>
        <taxon>Hexapoda</taxon>
        <taxon>Insecta</taxon>
        <taxon>Pterygota</taxon>
        <taxon>Neoptera</taxon>
        <taxon>Endopterygota</taxon>
        <taxon>Lepidoptera</taxon>
        <taxon>Glossata</taxon>
        <taxon>Ditrysia</taxon>
        <taxon>Papilionoidea</taxon>
        <taxon>Nymphalidae</taxon>
        <taxon>Danainae</taxon>
        <taxon>Danaini</taxon>
        <taxon>Danaina</taxon>
        <taxon>Danaus</taxon>
        <taxon>Anosia</taxon>
    </lineage>
</organism>
<dbReference type="OrthoDB" id="7488368at2759"/>
<feature type="compositionally biased region" description="Basic residues" evidence="1">
    <location>
        <begin position="83"/>
        <end position="94"/>
    </location>
</feature>
<dbReference type="EMBL" id="CAKASE010000046">
    <property type="protein sequence ID" value="CAG9561262.1"/>
    <property type="molecule type" value="Genomic_DNA"/>
</dbReference>
<feature type="compositionally biased region" description="Basic residues" evidence="1">
    <location>
        <begin position="112"/>
        <end position="122"/>
    </location>
</feature>
<feature type="region of interest" description="Disordered" evidence="1">
    <location>
        <begin position="249"/>
        <end position="326"/>
    </location>
</feature>
<dbReference type="AlphaFoldDB" id="A0A8J2QEQ6"/>
<accession>A0A8J2QEQ6</accession>
<name>A0A8J2QEQ6_9NEOP</name>
<reference evidence="2" key="1">
    <citation type="submission" date="2021-09" db="EMBL/GenBank/DDBJ databases">
        <authorList>
            <person name="Martin H S."/>
        </authorList>
    </citation>
    <scope>NUCLEOTIDE SEQUENCE</scope>
</reference>
<feature type="compositionally biased region" description="Polar residues" evidence="1">
    <location>
        <begin position="296"/>
        <end position="306"/>
    </location>
</feature>
<sequence>MTVTTMIGLSRGKPVCSAEYLDYDYVSTDQTITGGGKQGKQQVGRCSERSSGECKRLWWGGGRGARAEGRRGPSRQAADERRLRRAAPTHTHAHTHTDTLTSSTQGSEHLCRRPRYISHHRPPAISRKIGSALRAGGEERRSRNSVRARSCGVGGGAAVAVWQRARSRVASRPSPERLKRGPERTARPHGARISVERRPRAALAAVLWWWCVALLRLVVLCAPPPGPSSARAPDDAPSPLACAACARAPSNVTDPTTTPPTPTTPPTATDATSHTDRKIMARALRLRATDVGYQSEGFTDSPHSQNPPRPERDEAGTSASPKFASR</sequence>
<evidence type="ECO:0000313" key="3">
    <source>
        <dbReference type="Proteomes" id="UP000789524"/>
    </source>
</evidence>
<feature type="region of interest" description="Disordered" evidence="1">
    <location>
        <begin position="165"/>
        <end position="191"/>
    </location>
</feature>
<keyword evidence="3" id="KW-1185">Reference proteome</keyword>
<evidence type="ECO:0000313" key="2">
    <source>
        <dbReference type="EMBL" id="CAG9561262.1"/>
    </source>
</evidence>